<dbReference type="GO" id="GO:0005886">
    <property type="term" value="C:plasma membrane"/>
    <property type="evidence" value="ECO:0007669"/>
    <property type="project" value="UniProtKB-SubCell"/>
</dbReference>
<comment type="caution">
    <text evidence="15">The sequence shown here is derived from an EMBL/GenBank/DDBJ whole genome shotgun (WGS) entry which is preliminary data.</text>
</comment>
<feature type="transmembrane region" description="Helical" evidence="13">
    <location>
        <begin position="349"/>
        <end position="372"/>
    </location>
</feature>
<evidence type="ECO:0000256" key="5">
    <source>
        <dbReference type="ARBA" id="ARBA00022475"/>
    </source>
</evidence>
<accession>A0A370LA65</accession>
<evidence type="ECO:0000256" key="2">
    <source>
        <dbReference type="ARBA" id="ARBA00004651"/>
    </source>
</evidence>
<dbReference type="EMBL" id="QQTP01000002">
    <property type="protein sequence ID" value="RDJ28197.1"/>
    <property type="molecule type" value="Genomic_DNA"/>
</dbReference>
<keyword evidence="11 13" id="KW-0472">Membrane</keyword>
<dbReference type="GO" id="GO:0015099">
    <property type="term" value="F:nickel cation transmembrane transporter activity"/>
    <property type="evidence" value="ECO:0007669"/>
    <property type="project" value="UniProtKB-UniRule"/>
</dbReference>
<evidence type="ECO:0000313" key="15">
    <source>
        <dbReference type="EMBL" id="RDJ28197.1"/>
    </source>
</evidence>
<comment type="similarity">
    <text evidence="13">Belongs to the NiCoT transporter (TC 2.A.52) family.</text>
</comment>
<feature type="compositionally biased region" description="Polar residues" evidence="14">
    <location>
        <begin position="1"/>
        <end position="11"/>
    </location>
</feature>
<comment type="function">
    <text evidence="1">Efflux system for nickel and cobalt.</text>
</comment>
<feature type="transmembrane region" description="Helical" evidence="13">
    <location>
        <begin position="57"/>
        <end position="81"/>
    </location>
</feature>
<sequence length="377" mass="38511">MSLSTASQTLSPHPEEPRSGVSKDAPVRAGASFETRTASAPQDEGSGKSAKSLLPRLAVAVLALALVAGALALLAWLIALYAPPPPPPPRNPFGTALPREALPSTTGFGALLIAWQSSFYRELTATLKAIHDSGAALPALLWLSFAYGVFHAAGPGHGKAVISGYIVADNRSLWRGLALSFAAAIVQALVAIALVAVLTLVLRATAATMNAATTVIEQGSFVLVSLVGLYVLWRKSGALVALSGNAAMHDPTCDHVHLPGPDEVARLKGWREMAGVVFAAGLRPCAGALIVLVFANAQQLFWAGIAAAFAMALGTALTTGALAAVAVFFKFTALKLAGGGSARGAYAIMALEVLAAAFVAVLGAALFFGLWIGGQGS</sequence>
<keyword evidence="3" id="KW-0171">Cobalt transport</keyword>
<keyword evidence="4 13" id="KW-0813">Transport</keyword>
<evidence type="ECO:0000256" key="6">
    <source>
        <dbReference type="ARBA" id="ARBA00022596"/>
    </source>
</evidence>
<keyword evidence="5" id="KW-1003">Cell membrane</keyword>
<feature type="region of interest" description="Disordered" evidence="14">
    <location>
        <begin position="1"/>
        <end position="47"/>
    </location>
</feature>
<evidence type="ECO:0000256" key="10">
    <source>
        <dbReference type="ARBA" id="ARBA00023112"/>
    </source>
</evidence>
<reference evidence="16" key="1">
    <citation type="submission" date="2018-07" db="EMBL/GenBank/DDBJ databases">
        <authorList>
            <person name="Safronova V.I."/>
            <person name="Chirak E.R."/>
            <person name="Sazanova A.L."/>
        </authorList>
    </citation>
    <scope>NUCLEOTIDE SEQUENCE [LARGE SCALE GENOMIC DNA]</scope>
    <source>
        <strain evidence="16">RCAM04685</strain>
    </source>
</reference>
<keyword evidence="8 13" id="KW-1133">Transmembrane helix</keyword>
<feature type="transmembrane region" description="Helical" evidence="13">
    <location>
        <begin position="135"/>
        <end position="153"/>
    </location>
</feature>
<evidence type="ECO:0000256" key="9">
    <source>
        <dbReference type="ARBA" id="ARBA00023065"/>
    </source>
</evidence>
<dbReference type="GO" id="GO:0032025">
    <property type="term" value="P:response to cobalt ion"/>
    <property type="evidence" value="ECO:0007669"/>
    <property type="project" value="TreeGrafter"/>
</dbReference>
<gene>
    <name evidence="15" type="ORF">DWE98_06310</name>
</gene>
<keyword evidence="16" id="KW-1185">Reference proteome</keyword>
<dbReference type="PANTHER" id="PTHR40659">
    <property type="entry name" value="NICKEL/COBALT EFFLUX SYSTEM RCNA"/>
    <property type="match status" value="1"/>
</dbReference>
<dbReference type="Proteomes" id="UP000255207">
    <property type="component" value="Unassembled WGS sequence"/>
</dbReference>
<dbReference type="GO" id="GO:0010045">
    <property type="term" value="P:response to nickel cation"/>
    <property type="evidence" value="ECO:0007669"/>
    <property type="project" value="TreeGrafter"/>
</dbReference>
<proteinExistence type="inferred from homology"/>
<comment type="subcellular location">
    <subcellularLocation>
        <location evidence="2 13">Cell membrane</location>
        <topology evidence="2 13">Multi-pass membrane protein</topology>
    </subcellularLocation>
</comment>
<evidence type="ECO:0000256" key="1">
    <source>
        <dbReference type="ARBA" id="ARBA00002510"/>
    </source>
</evidence>
<evidence type="ECO:0000256" key="12">
    <source>
        <dbReference type="ARBA" id="ARBA00023285"/>
    </source>
</evidence>
<keyword evidence="6" id="KW-0533">Nickel</keyword>
<feature type="transmembrane region" description="Helical" evidence="13">
    <location>
        <begin position="173"/>
        <end position="202"/>
    </location>
</feature>
<keyword evidence="9" id="KW-0406">Ion transport</keyword>
<evidence type="ECO:0000256" key="13">
    <source>
        <dbReference type="RuleBase" id="RU362101"/>
    </source>
</evidence>
<keyword evidence="10" id="KW-0921">Nickel transport</keyword>
<feature type="transmembrane region" description="Helical" evidence="13">
    <location>
        <begin position="214"/>
        <end position="233"/>
    </location>
</feature>
<dbReference type="PANTHER" id="PTHR40659:SF1">
    <property type="entry name" value="NICKEL_COBALT EFFLUX SYSTEM RCNA"/>
    <property type="match status" value="1"/>
</dbReference>
<evidence type="ECO:0000256" key="11">
    <source>
        <dbReference type="ARBA" id="ARBA00023136"/>
    </source>
</evidence>
<evidence type="ECO:0000256" key="8">
    <source>
        <dbReference type="ARBA" id="ARBA00022989"/>
    </source>
</evidence>
<evidence type="ECO:0000256" key="14">
    <source>
        <dbReference type="SAM" id="MobiDB-lite"/>
    </source>
</evidence>
<keyword evidence="7 13" id="KW-0812">Transmembrane</keyword>
<feature type="transmembrane region" description="Helical" evidence="13">
    <location>
        <begin position="273"/>
        <end position="294"/>
    </location>
</feature>
<evidence type="ECO:0000256" key="3">
    <source>
        <dbReference type="ARBA" id="ARBA00022426"/>
    </source>
</evidence>
<dbReference type="InterPro" id="IPR011541">
    <property type="entry name" value="Ni/Co_transpt_high_affinity"/>
</dbReference>
<dbReference type="GO" id="GO:0006824">
    <property type="term" value="P:cobalt ion transport"/>
    <property type="evidence" value="ECO:0007669"/>
    <property type="project" value="UniProtKB-KW"/>
</dbReference>
<evidence type="ECO:0000313" key="16">
    <source>
        <dbReference type="Proteomes" id="UP000255207"/>
    </source>
</evidence>
<keyword evidence="12" id="KW-0170">Cobalt</keyword>
<name>A0A370LA65_9HYPH</name>
<evidence type="ECO:0000256" key="4">
    <source>
        <dbReference type="ARBA" id="ARBA00022448"/>
    </source>
</evidence>
<dbReference type="OrthoDB" id="9812956at2"/>
<dbReference type="InterPro" id="IPR051224">
    <property type="entry name" value="NiCoT_RcnA"/>
</dbReference>
<dbReference type="AlphaFoldDB" id="A0A370LA65"/>
<organism evidence="15 16">
    <name type="scientific">Bosea caraganae</name>
    <dbReference type="NCBI Taxonomy" id="2763117"/>
    <lineage>
        <taxon>Bacteria</taxon>
        <taxon>Pseudomonadati</taxon>
        <taxon>Pseudomonadota</taxon>
        <taxon>Alphaproteobacteria</taxon>
        <taxon>Hyphomicrobiales</taxon>
        <taxon>Boseaceae</taxon>
        <taxon>Bosea</taxon>
    </lineage>
</organism>
<dbReference type="Pfam" id="PF03824">
    <property type="entry name" value="NicO"/>
    <property type="match status" value="2"/>
</dbReference>
<evidence type="ECO:0000256" key="7">
    <source>
        <dbReference type="ARBA" id="ARBA00022692"/>
    </source>
</evidence>
<protein>
    <recommendedName>
        <fullName evidence="13">Nickel/cobalt efflux system</fullName>
    </recommendedName>
</protein>
<dbReference type="GO" id="GO:0046583">
    <property type="term" value="F:monoatomic cation efflux transmembrane transporter activity"/>
    <property type="evidence" value="ECO:0007669"/>
    <property type="project" value="TreeGrafter"/>
</dbReference>
<feature type="transmembrane region" description="Helical" evidence="13">
    <location>
        <begin position="301"/>
        <end position="329"/>
    </location>
</feature>